<dbReference type="KEGG" id="bmj:BMULJ_01319"/>
<proteinExistence type="predicted"/>
<dbReference type="AlphaFoldDB" id="A0A0H3KIU8"/>
<dbReference type="PANTHER" id="PTHR13696:SF99">
    <property type="entry name" value="COBYRINIC ACID AC-DIAMIDE SYNTHASE"/>
    <property type="match status" value="1"/>
</dbReference>
<dbReference type="Gene3D" id="3.40.50.300">
    <property type="entry name" value="P-loop containing nucleotide triphosphate hydrolases"/>
    <property type="match status" value="1"/>
</dbReference>
<reference evidence="1 2" key="1">
    <citation type="submission" date="2007-04" db="EMBL/GenBank/DDBJ databases">
        <title>Complete genome sequence of Burkholderia multivorans ATCC 17616.</title>
        <authorList>
            <person name="Ohtsubo Y."/>
            <person name="Yamashita A."/>
            <person name="Kurokawa K."/>
            <person name="Takami H."/>
            <person name="Yuhara S."/>
            <person name="Nishiyama E."/>
            <person name="Endo R."/>
            <person name="Miyazaki R."/>
            <person name="Ono A."/>
            <person name="Yano K."/>
            <person name="Ito M."/>
            <person name="Sota M."/>
            <person name="Yuji N."/>
            <person name="Hattori M."/>
            <person name="Tsuda M."/>
        </authorList>
    </citation>
    <scope>NUCLEOTIDE SEQUENCE [LARGE SCALE GENOMIC DNA]</scope>
    <source>
        <strain evidence="2">ATCC 17616 / 249</strain>
    </source>
</reference>
<name>A0A0H3KIU8_BURM1</name>
<organism evidence="1 2">
    <name type="scientific">Burkholderia multivorans (strain ATCC 17616 / 249)</name>
    <dbReference type="NCBI Taxonomy" id="395019"/>
    <lineage>
        <taxon>Bacteria</taxon>
        <taxon>Pseudomonadati</taxon>
        <taxon>Pseudomonadota</taxon>
        <taxon>Betaproteobacteria</taxon>
        <taxon>Burkholderiales</taxon>
        <taxon>Burkholderiaceae</taxon>
        <taxon>Burkholderia</taxon>
        <taxon>Burkholderia cepacia complex</taxon>
    </lineage>
</organism>
<dbReference type="RefSeq" id="WP_012213604.1">
    <property type="nucleotide sequence ID" value="NC_010084.1"/>
</dbReference>
<dbReference type="Pfam" id="PF06564">
    <property type="entry name" value="CBP_BcsQ"/>
    <property type="match status" value="1"/>
</dbReference>
<dbReference type="STRING" id="395019.BMULJ_01319"/>
<dbReference type="NCBIfam" id="TIGR03371">
    <property type="entry name" value="cellulose_yhjQ"/>
    <property type="match status" value="1"/>
</dbReference>
<gene>
    <name evidence="1" type="ordered locus">BMULJ_01319</name>
</gene>
<dbReference type="eggNOG" id="COG0455">
    <property type="taxonomic scope" value="Bacteria"/>
</dbReference>
<dbReference type="Proteomes" id="UP000008815">
    <property type="component" value="Chromosome 1"/>
</dbReference>
<dbReference type="KEGG" id="bmu:Bmul_1922"/>
<dbReference type="EMBL" id="AP009385">
    <property type="protein sequence ID" value="BAG43255.1"/>
    <property type="molecule type" value="Genomic_DNA"/>
</dbReference>
<accession>A0A0H3KIU8</accession>
<sequence>MKTIAITSTAGGAGRTTLAAALAVLLARRGRPVVAVEFDPQNLMGALLGLDTLADAGLAQSLLGGAEPWHARTWRNADGVLFVPYGPVDAAGAAACDARLAADRAWLARALDEIALPADGVVLIDTARQPSQQAEQALRCADLTLVVVPPEPAACATLAARLDALRAGGRAWQIVVNRLNPARDMQRDALAMLRAAAGPTALLEQRIHADAAVPEAFARGSWIFDDAPYSQTSHDLHGVANWVDAWLTAAVAGRAGAPQ</sequence>
<dbReference type="SUPFAM" id="SSF52540">
    <property type="entry name" value="P-loop containing nucleoside triphosphate hydrolases"/>
    <property type="match status" value="1"/>
</dbReference>
<dbReference type="HOGENOM" id="CLU_037612_7_0_4"/>
<evidence type="ECO:0000313" key="2">
    <source>
        <dbReference type="Proteomes" id="UP000008815"/>
    </source>
</evidence>
<dbReference type="PANTHER" id="PTHR13696">
    <property type="entry name" value="P-LOOP CONTAINING NUCLEOSIDE TRIPHOSPHATE HYDROLASE"/>
    <property type="match status" value="1"/>
</dbReference>
<keyword evidence="2" id="KW-1185">Reference proteome</keyword>
<protein>
    <submittedName>
        <fullName evidence="1">Cellulose biosynthesis protein</fullName>
    </submittedName>
</protein>
<evidence type="ECO:0000313" key="1">
    <source>
        <dbReference type="EMBL" id="BAG43255.1"/>
    </source>
</evidence>
<dbReference type="InterPro" id="IPR027417">
    <property type="entry name" value="P-loop_NTPase"/>
</dbReference>
<dbReference type="InterPro" id="IPR050678">
    <property type="entry name" value="DNA_Partitioning_ATPase"/>
</dbReference>
<dbReference type="InterPro" id="IPR017746">
    <property type="entry name" value="Cellulose_synthase_operon_BcsQ"/>
</dbReference>